<keyword evidence="2" id="KW-1185">Reference proteome</keyword>
<dbReference type="RefSeq" id="WP_229998612.1">
    <property type="nucleotide sequence ID" value="NZ_JAJJMN010000001.1"/>
</dbReference>
<sequence>MKKKLFVLLMMICVTIMYPQAKKDKYNAINTYLSSIIKDTTKTIVIIKEKMSSNGALKLFSGGKLNDIPFNRVNGIQERLGGILEPLYKENDFQKMRKKYQDDVNDGKYNLAKNAKWNPEDFKFKNIFFETFDTIIYKMGKGIPNYPYTTQMISLSEPMYYKGRKYLVIAVAIGDTTPIGYLNDYVIVMKKVNNRWTVIEKGQPYQYY</sequence>
<proteinExistence type="predicted"/>
<reference evidence="1" key="1">
    <citation type="submission" date="2021-11" db="EMBL/GenBank/DDBJ databases">
        <title>Description of novel Flavobacterium species.</title>
        <authorList>
            <person name="Saticioglu I.B."/>
            <person name="Ay H."/>
            <person name="Altun S."/>
            <person name="Duman M."/>
        </authorList>
    </citation>
    <scope>NUCLEOTIDE SEQUENCE</scope>
    <source>
        <strain evidence="1">F-126</strain>
    </source>
</reference>
<comment type="caution">
    <text evidence="1">The sequence shown here is derived from an EMBL/GenBank/DDBJ whole genome shotgun (WGS) entry which is preliminary data.</text>
</comment>
<name>A0ABS8LVZ6_9FLAO</name>
<protein>
    <recommendedName>
        <fullName evidence="3">DUF3828 domain-containing protein</fullName>
    </recommendedName>
</protein>
<gene>
    <name evidence="1" type="ORF">LNQ34_02925</name>
</gene>
<evidence type="ECO:0000313" key="1">
    <source>
        <dbReference type="EMBL" id="MCC9016728.1"/>
    </source>
</evidence>
<dbReference type="EMBL" id="JAJJMN010000001">
    <property type="protein sequence ID" value="MCC9016728.1"/>
    <property type="molecule type" value="Genomic_DNA"/>
</dbReference>
<evidence type="ECO:0008006" key="3">
    <source>
        <dbReference type="Google" id="ProtNLM"/>
    </source>
</evidence>
<accession>A0ABS8LVZ6</accession>
<organism evidence="1 2">
    <name type="scientific">Flavobacterium lipolyticum</name>
    <dbReference type="NCBI Taxonomy" id="2893754"/>
    <lineage>
        <taxon>Bacteria</taxon>
        <taxon>Pseudomonadati</taxon>
        <taxon>Bacteroidota</taxon>
        <taxon>Flavobacteriia</taxon>
        <taxon>Flavobacteriales</taxon>
        <taxon>Flavobacteriaceae</taxon>
        <taxon>Flavobacterium</taxon>
    </lineage>
</organism>
<dbReference type="Proteomes" id="UP001430700">
    <property type="component" value="Unassembled WGS sequence"/>
</dbReference>
<evidence type="ECO:0000313" key="2">
    <source>
        <dbReference type="Proteomes" id="UP001430700"/>
    </source>
</evidence>